<dbReference type="PANTHER" id="PTHR37297:SF1">
    <property type="entry name" value="PROTEIN NRDI"/>
    <property type="match status" value="1"/>
</dbReference>
<accession>A0ABV7Z7R7</accession>
<sequence length="125" mass="13799">MQLIFDSLTGNVRRLAGRVTQRLDAPPALDVRHAEPDGDFLLLTYTFHRGEVPDTTLAFLARHGHRLRGVVASGSYHWGTHFARAADMIAVRYDVPVVAKVNKGGTDADVAQITGWVQAHRTELL</sequence>
<dbReference type="PANTHER" id="PTHR37297">
    <property type="entry name" value="PROTEIN NRDI"/>
    <property type="match status" value="1"/>
</dbReference>
<name>A0ABV7Z7R7_9DEIO</name>
<evidence type="ECO:0000313" key="2">
    <source>
        <dbReference type="Proteomes" id="UP001595803"/>
    </source>
</evidence>
<dbReference type="RefSeq" id="WP_322473375.1">
    <property type="nucleotide sequence ID" value="NZ_JBHRZG010000004.1"/>
</dbReference>
<dbReference type="EMBL" id="JBHRZG010000004">
    <property type="protein sequence ID" value="MFC3832156.1"/>
    <property type="molecule type" value="Genomic_DNA"/>
</dbReference>
<dbReference type="InterPro" id="IPR029039">
    <property type="entry name" value="Flavoprotein-like_sf"/>
</dbReference>
<gene>
    <name evidence="1" type="ORF">ACFOSB_04745</name>
</gene>
<dbReference type="Proteomes" id="UP001595803">
    <property type="component" value="Unassembled WGS sequence"/>
</dbReference>
<proteinExistence type="predicted"/>
<dbReference type="SUPFAM" id="SSF52218">
    <property type="entry name" value="Flavoproteins"/>
    <property type="match status" value="1"/>
</dbReference>
<keyword evidence="2" id="KW-1185">Reference proteome</keyword>
<reference evidence="2" key="1">
    <citation type="journal article" date="2019" name="Int. J. Syst. Evol. Microbiol.">
        <title>The Global Catalogue of Microorganisms (GCM) 10K type strain sequencing project: providing services to taxonomists for standard genome sequencing and annotation.</title>
        <authorList>
            <consortium name="The Broad Institute Genomics Platform"/>
            <consortium name="The Broad Institute Genome Sequencing Center for Infectious Disease"/>
            <person name="Wu L."/>
            <person name="Ma J."/>
        </authorList>
    </citation>
    <scope>NUCLEOTIDE SEQUENCE [LARGE SCALE GENOMIC DNA]</scope>
    <source>
        <strain evidence="2">CCTCC AB 2017081</strain>
    </source>
</reference>
<protein>
    <submittedName>
        <fullName evidence="1">Ribonucleotide reductase stimulatory protein</fullName>
    </submittedName>
</protein>
<dbReference type="Pfam" id="PF07972">
    <property type="entry name" value="Flavodoxin_NdrI"/>
    <property type="match status" value="1"/>
</dbReference>
<dbReference type="InterPro" id="IPR004465">
    <property type="entry name" value="RNR_NrdI"/>
</dbReference>
<dbReference type="Gene3D" id="3.40.50.360">
    <property type="match status" value="1"/>
</dbReference>
<comment type="caution">
    <text evidence="1">The sequence shown here is derived from an EMBL/GenBank/DDBJ whole genome shotgun (WGS) entry which is preliminary data.</text>
</comment>
<evidence type="ECO:0000313" key="1">
    <source>
        <dbReference type="EMBL" id="MFC3832156.1"/>
    </source>
</evidence>
<organism evidence="1 2">
    <name type="scientific">Deinococcus rufus</name>
    <dbReference type="NCBI Taxonomy" id="2136097"/>
    <lineage>
        <taxon>Bacteria</taxon>
        <taxon>Thermotogati</taxon>
        <taxon>Deinococcota</taxon>
        <taxon>Deinococci</taxon>
        <taxon>Deinococcales</taxon>
        <taxon>Deinococcaceae</taxon>
        <taxon>Deinococcus</taxon>
    </lineage>
</organism>